<keyword evidence="7" id="KW-1185">Reference proteome</keyword>
<evidence type="ECO:0000256" key="2">
    <source>
        <dbReference type="ARBA" id="ARBA00022692"/>
    </source>
</evidence>
<feature type="transmembrane region" description="Helical" evidence="5">
    <location>
        <begin position="174"/>
        <end position="193"/>
    </location>
</feature>
<protein>
    <submittedName>
        <fullName evidence="6">Polysaccharide biosynthesis protein</fullName>
    </submittedName>
</protein>
<comment type="subcellular location">
    <subcellularLocation>
        <location evidence="1">Membrane</location>
        <topology evidence="1">Multi-pass membrane protein</topology>
    </subcellularLocation>
</comment>
<feature type="transmembrane region" description="Helical" evidence="5">
    <location>
        <begin position="359"/>
        <end position="377"/>
    </location>
</feature>
<gene>
    <name evidence="6" type="ordered locus">Tola_2054</name>
</gene>
<feature type="transmembrane region" description="Helical" evidence="5">
    <location>
        <begin position="383"/>
        <end position="404"/>
    </location>
</feature>
<accession>C4L7N7</accession>
<keyword evidence="2 5" id="KW-0812">Transmembrane</keyword>
<evidence type="ECO:0000256" key="3">
    <source>
        <dbReference type="ARBA" id="ARBA00022989"/>
    </source>
</evidence>
<evidence type="ECO:0000313" key="6">
    <source>
        <dbReference type="EMBL" id="ACQ93653.1"/>
    </source>
</evidence>
<feature type="transmembrane region" description="Helical" evidence="5">
    <location>
        <begin position="293"/>
        <end position="315"/>
    </location>
</feature>
<dbReference type="OrthoDB" id="6803779at2"/>
<dbReference type="HOGENOM" id="CLU_670722_0_0_6"/>
<feature type="transmembrane region" description="Helical" evidence="5">
    <location>
        <begin position="213"/>
        <end position="238"/>
    </location>
</feature>
<sequence length="410" mass="47378">MKMKMILNKELINVCSVALSMILPPALNFLFLIFVAHLTAINVYGELAICIALVSVLTGFSDLGLRDFLLSKKGLSQSYSNGNGLFYPTNLFFFVLLFIIISYLLLGGRNNNIILIFIVYIPEAYAYGVLQKNIFFFYQKKNELVSFSKNDSLFKSLPFLLKLAVLYFSNDLILAIASGSLFSFFSYLFWFYLRCVRSECFFDRAYKPNVILYMVLSAWRLWLPFTISFFSFFLYFGFDRVLIEGLLGSSQLAIYSAAASFISIGQIVVNALWSLYMPKVSRGEDIFGQRKAIFLSIILGFSIFVSYQFFSFWLFGYFYPEKYEPSILILSIMSFFFLFRFPNVVLEIYWLAANKYNTFVRFRVICGSFNVFLSFLLTPLWGILVPAILLVVSEAFLLFLILMCEIKWKV</sequence>
<dbReference type="InterPro" id="IPR002797">
    <property type="entry name" value="Polysacc_synth"/>
</dbReference>
<dbReference type="STRING" id="595494.Tola_2054"/>
<feature type="transmembrane region" description="Helical" evidence="5">
    <location>
        <begin position="112"/>
        <end position="130"/>
    </location>
</feature>
<dbReference type="eggNOG" id="COG2244">
    <property type="taxonomic scope" value="Bacteria"/>
</dbReference>
<evidence type="ECO:0000256" key="5">
    <source>
        <dbReference type="SAM" id="Phobius"/>
    </source>
</evidence>
<dbReference type="PANTHER" id="PTHR43424">
    <property type="entry name" value="LOCUS PUTATIVE PROTEIN 1-RELATED"/>
    <property type="match status" value="1"/>
</dbReference>
<reference evidence="7" key="1">
    <citation type="submission" date="2009-05" db="EMBL/GenBank/DDBJ databases">
        <title>Complete sequence of Tolumonas auensis DSM 9187.</title>
        <authorList>
            <consortium name="US DOE Joint Genome Institute"/>
            <person name="Lucas S."/>
            <person name="Copeland A."/>
            <person name="Lapidus A."/>
            <person name="Glavina del Rio T."/>
            <person name="Tice H."/>
            <person name="Bruce D."/>
            <person name="Goodwin L."/>
            <person name="Pitluck S."/>
            <person name="Chertkov O."/>
            <person name="Brettin T."/>
            <person name="Detter J.C."/>
            <person name="Han C."/>
            <person name="Larimer F."/>
            <person name="Land M."/>
            <person name="Hauser L."/>
            <person name="Kyrpides N."/>
            <person name="Mikhailova N."/>
            <person name="Spring S."/>
            <person name="Beller H."/>
        </authorList>
    </citation>
    <scope>NUCLEOTIDE SEQUENCE [LARGE SCALE GENOMIC DNA]</scope>
    <source>
        <strain evidence="7">DSM 9187 / TA4</strain>
    </source>
</reference>
<reference evidence="6 7" key="2">
    <citation type="journal article" date="2011" name="Stand. Genomic Sci.">
        <title>Complete genome sequence of Tolumonas auensis type strain (TA 4).</title>
        <authorList>
            <person name="Chertkov O."/>
            <person name="Copeland A."/>
            <person name="Lucas S."/>
            <person name="Lapidus A."/>
            <person name="Berry K.W."/>
            <person name="Detter J.C."/>
            <person name="Del Rio T.G."/>
            <person name="Hammon N."/>
            <person name="Dalin E."/>
            <person name="Tice H."/>
            <person name="Pitluck S."/>
            <person name="Richardson P."/>
            <person name="Bruce D."/>
            <person name="Goodwin L."/>
            <person name="Han C."/>
            <person name="Tapia R."/>
            <person name="Saunders E."/>
            <person name="Schmutz J."/>
            <person name="Brettin T."/>
            <person name="Larimer F."/>
            <person name="Land M."/>
            <person name="Hauser L."/>
            <person name="Spring S."/>
            <person name="Rohde M."/>
            <person name="Kyrpides N.C."/>
            <person name="Ivanova N."/>
            <person name="Goker M."/>
            <person name="Beller H.R."/>
            <person name="Klenk H.P."/>
            <person name="Woyke T."/>
        </authorList>
    </citation>
    <scope>NUCLEOTIDE SEQUENCE [LARGE SCALE GENOMIC DNA]</scope>
    <source>
        <strain evidence="7">DSM 9187 / TA4</strain>
    </source>
</reference>
<dbReference type="EMBL" id="CP001616">
    <property type="protein sequence ID" value="ACQ93653.1"/>
    <property type="molecule type" value="Genomic_DNA"/>
</dbReference>
<evidence type="ECO:0000256" key="1">
    <source>
        <dbReference type="ARBA" id="ARBA00004141"/>
    </source>
</evidence>
<feature type="transmembrane region" description="Helical" evidence="5">
    <location>
        <begin position="12"/>
        <end position="37"/>
    </location>
</feature>
<organism evidence="6 7">
    <name type="scientific">Tolumonas auensis (strain DSM 9187 / NBRC 110442 / TA 4)</name>
    <dbReference type="NCBI Taxonomy" id="595494"/>
    <lineage>
        <taxon>Bacteria</taxon>
        <taxon>Pseudomonadati</taxon>
        <taxon>Pseudomonadota</taxon>
        <taxon>Gammaproteobacteria</taxon>
        <taxon>Aeromonadales</taxon>
        <taxon>Aeromonadaceae</taxon>
        <taxon>Tolumonas</taxon>
    </lineage>
</organism>
<dbReference type="InterPro" id="IPR052556">
    <property type="entry name" value="PolySynth_Transporter"/>
</dbReference>
<dbReference type="PANTHER" id="PTHR43424:SF1">
    <property type="entry name" value="LOCUS PUTATIVE PROTEIN 1-RELATED"/>
    <property type="match status" value="1"/>
</dbReference>
<feature type="transmembrane region" description="Helical" evidence="5">
    <location>
        <begin position="85"/>
        <end position="106"/>
    </location>
</feature>
<keyword evidence="4 5" id="KW-0472">Membrane</keyword>
<dbReference type="AlphaFoldDB" id="C4L7N7"/>
<feature type="transmembrane region" description="Helical" evidence="5">
    <location>
        <begin position="253"/>
        <end position="273"/>
    </location>
</feature>
<dbReference type="Pfam" id="PF01943">
    <property type="entry name" value="Polysacc_synt"/>
    <property type="match status" value="1"/>
</dbReference>
<feature type="transmembrane region" description="Helical" evidence="5">
    <location>
        <begin position="327"/>
        <end position="352"/>
    </location>
</feature>
<dbReference type="KEGG" id="tau:Tola_2054"/>
<dbReference type="Proteomes" id="UP000009073">
    <property type="component" value="Chromosome"/>
</dbReference>
<keyword evidence="3 5" id="KW-1133">Transmembrane helix</keyword>
<dbReference type="GO" id="GO:0016020">
    <property type="term" value="C:membrane"/>
    <property type="evidence" value="ECO:0007669"/>
    <property type="project" value="UniProtKB-SubCell"/>
</dbReference>
<evidence type="ECO:0000256" key="4">
    <source>
        <dbReference type="ARBA" id="ARBA00023136"/>
    </source>
</evidence>
<proteinExistence type="predicted"/>
<evidence type="ECO:0000313" key="7">
    <source>
        <dbReference type="Proteomes" id="UP000009073"/>
    </source>
</evidence>
<name>C4L7N7_TOLAT</name>